<dbReference type="PANTHER" id="PTHR31391">
    <property type="entry name" value="B3 DOMAIN-CONTAINING PROTEIN OS11G0197600-RELATED"/>
    <property type="match status" value="1"/>
</dbReference>
<evidence type="ECO:0000256" key="7">
    <source>
        <dbReference type="SAM" id="SignalP"/>
    </source>
</evidence>
<dbReference type="Proteomes" id="UP001497457">
    <property type="component" value="Chromosome 15b"/>
</dbReference>
<evidence type="ECO:0000256" key="2">
    <source>
        <dbReference type="ARBA" id="ARBA00023015"/>
    </source>
</evidence>
<evidence type="ECO:0000256" key="6">
    <source>
        <dbReference type="SAM" id="MobiDB-lite"/>
    </source>
</evidence>
<dbReference type="SMART" id="SM01019">
    <property type="entry name" value="B3"/>
    <property type="match status" value="2"/>
</dbReference>
<keyword evidence="2" id="KW-0805">Transcription regulation</keyword>
<dbReference type="EMBL" id="OZ075125">
    <property type="protein sequence ID" value="CAL4934770.1"/>
    <property type="molecule type" value="Genomic_DNA"/>
</dbReference>
<feature type="region of interest" description="Disordered" evidence="6">
    <location>
        <begin position="118"/>
        <end position="157"/>
    </location>
</feature>
<dbReference type="CDD" id="cd10017">
    <property type="entry name" value="B3_DNA"/>
    <property type="match status" value="2"/>
</dbReference>
<protein>
    <recommendedName>
        <fullName evidence="8">TF-B3 domain-containing protein</fullName>
    </recommendedName>
</protein>
<comment type="subcellular location">
    <subcellularLocation>
        <location evidence="1">Nucleus</location>
    </subcellularLocation>
</comment>
<feature type="compositionally biased region" description="Polar residues" evidence="6">
    <location>
        <begin position="118"/>
        <end position="137"/>
    </location>
</feature>
<sequence>MPNQQVFFVIYACFLVISYMQKCSGGSFSESAFDRGFKSHIYMAGRGCRKNKSCHCYERCVYPLDGTMKCLFSHANSNCKHGTTIIQIFGSCCCNKDSSCSPSKNVIVAQEGSANLIDTSSGSGDHATQSSTNETPASLSLSEESEDSPSEYQSSQLGHSKTSKLWILSNQCNLTQEQEEKVDDLVKKIQPQFPVLVVRMKKSSAKRQNAALVICKGYAVEYFPQKKQTITLERPGCKKKWHARLHVRPNGRGYILCGHWTNFVLDNKLKENDICIFQPIKGKNKIKGESFRVIVHLLEKGSIHSRRGRPYGSDNGSARKLSSAAHAHENSNSRDKFSLFDRHGHPVMKKTCASDDSGGPSHPPSFVVLHHTSLTPAQEKTVDKKVKAIQSDVPIFVANLTKEIVGDNGTFSLDFALRYATPHLPDGKQTLTLCQDGWRKTWRTKMHNRRMLAGELQEFARDNRLQAGDLCLFEPMKKGRLAMTVHVIRSEQYS</sequence>
<dbReference type="PROSITE" id="PS50863">
    <property type="entry name" value="B3"/>
    <property type="match status" value="1"/>
</dbReference>
<dbReference type="InterPro" id="IPR015300">
    <property type="entry name" value="DNA-bd_pseudobarrel_sf"/>
</dbReference>
<evidence type="ECO:0000256" key="5">
    <source>
        <dbReference type="ARBA" id="ARBA00023242"/>
    </source>
</evidence>
<evidence type="ECO:0000313" key="9">
    <source>
        <dbReference type="EMBL" id="CAL4934770.1"/>
    </source>
</evidence>
<dbReference type="PANTHER" id="PTHR31391:SF23">
    <property type="entry name" value="B3 DOMAIN-CONTAINING PROTEIN OS03G0619800"/>
    <property type="match status" value="1"/>
</dbReference>
<accession>A0ABC8Y455</accession>
<dbReference type="InterPro" id="IPR044837">
    <property type="entry name" value="REM16-like"/>
</dbReference>
<gene>
    <name evidence="9" type="ORF">URODEC1_LOCUS28886</name>
</gene>
<feature type="chain" id="PRO_5044848380" description="TF-B3 domain-containing protein" evidence="7">
    <location>
        <begin position="26"/>
        <end position="494"/>
    </location>
</feature>
<dbReference type="InterPro" id="IPR003340">
    <property type="entry name" value="B3_DNA-bd"/>
</dbReference>
<evidence type="ECO:0000256" key="4">
    <source>
        <dbReference type="ARBA" id="ARBA00023163"/>
    </source>
</evidence>
<keyword evidence="10" id="KW-1185">Reference proteome</keyword>
<feature type="signal peptide" evidence="7">
    <location>
        <begin position="1"/>
        <end position="25"/>
    </location>
</feature>
<feature type="domain" description="TF-B3" evidence="8">
    <location>
        <begin position="197"/>
        <end position="301"/>
    </location>
</feature>
<keyword evidence="5" id="KW-0539">Nucleus</keyword>
<evidence type="ECO:0000256" key="3">
    <source>
        <dbReference type="ARBA" id="ARBA00023125"/>
    </source>
</evidence>
<keyword evidence="7" id="KW-0732">Signal</keyword>
<name>A0ABC8Y455_9POAL</name>
<feature type="region of interest" description="Disordered" evidence="6">
    <location>
        <begin position="305"/>
        <end position="340"/>
    </location>
</feature>
<keyword evidence="3" id="KW-0238">DNA-binding</keyword>
<dbReference type="SUPFAM" id="SSF101936">
    <property type="entry name" value="DNA-binding pseudobarrel domain"/>
    <property type="match status" value="2"/>
</dbReference>
<organism evidence="9 10">
    <name type="scientific">Urochloa decumbens</name>
    <dbReference type="NCBI Taxonomy" id="240449"/>
    <lineage>
        <taxon>Eukaryota</taxon>
        <taxon>Viridiplantae</taxon>
        <taxon>Streptophyta</taxon>
        <taxon>Embryophyta</taxon>
        <taxon>Tracheophyta</taxon>
        <taxon>Spermatophyta</taxon>
        <taxon>Magnoliopsida</taxon>
        <taxon>Liliopsida</taxon>
        <taxon>Poales</taxon>
        <taxon>Poaceae</taxon>
        <taxon>PACMAD clade</taxon>
        <taxon>Panicoideae</taxon>
        <taxon>Panicodae</taxon>
        <taxon>Paniceae</taxon>
        <taxon>Melinidinae</taxon>
        <taxon>Urochloa</taxon>
    </lineage>
</organism>
<feature type="compositionally biased region" description="Basic and acidic residues" evidence="6">
    <location>
        <begin position="326"/>
        <end position="340"/>
    </location>
</feature>
<dbReference type="GO" id="GO:0005634">
    <property type="term" value="C:nucleus"/>
    <property type="evidence" value="ECO:0007669"/>
    <property type="project" value="UniProtKB-SubCell"/>
</dbReference>
<evidence type="ECO:0000259" key="8">
    <source>
        <dbReference type="PROSITE" id="PS50863"/>
    </source>
</evidence>
<keyword evidence="4" id="KW-0804">Transcription</keyword>
<proteinExistence type="predicted"/>
<dbReference type="Gene3D" id="2.40.330.10">
    <property type="entry name" value="DNA-binding pseudobarrel domain"/>
    <property type="match status" value="2"/>
</dbReference>
<reference evidence="9" key="1">
    <citation type="submission" date="2024-10" db="EMBL/GenBank/DDBJ databases">
        <authorList>
            <person name="Ryan C."/>
        </authorList>
    </citation>
    <scope>NUCLEOTIDE SEQUENCE [LARGE SCALE GENOMIC DNA]</scope>
</reference>
<evidence type="ECO:0000256" key="1">
    <source>
        <dbReference type="ARBA" id="ARBA00004123"/>
    </source>
</evidence>
<dbReference type="GO" id="GO:0003677">
    <property type="term" value="F:DNA binding"/>
    <property type="evidence" value="ECO:0007669"/>
    <property type="project" value="UniProtKB-KW"/>
</dbReference>
<dbReference type="AlphaFoldDB" id="A0ABC8Y455"/>
<evidence type="ECO:0000313" key="10">
    <source>
        <dbReference type="Proteomes" id="UP001497457"/>
    </source>
</evidence>
<dbReference type="Pfam" id="PF02362">
    <property type="entry name" value="B3"/>
    <property type="match status" value="2"/>
</dbReference>